<keyword evidence="1" id="KW-0732">Signal</keyword>
<keyword evidence="3" id="KW-1185">Reference proteome</keyword>
<feature type="signal peptide" evidence="1">
    <location>
        <begin position="1"/>
        <end position="21"/>
    </location>
</feature>
<evidence type="ECO:0000313" key="3">
    <source>
        <dbReference type="Proteomes" id="UP000602647"/>
    </source>
</evidence>
<dbReference type="Pfam" id="PF20316">
    <property type="entry name" value="DUF6612"/>
    <property type="match status" value="1"/>
</dbReference>
<reference evidence="2" key="1">
    <citation type="submission" date="2020-08" db="EMBL/GenBank/DDBJ databases">
        <title>Genome public.</title>
        <authorList>
            <person name="Liu C."/>
            <person name="Sun Q."/>
        </authorList>
    </citation>
    <scope>NUCLEOTIDE SEQUENCE</scope>
    <source>
        <strain evidence="2">BX12</strain>
    </source>
</reference>
<evidence type="ECO:0008006" key="4">
    <source>
        <dbReference type="Google" id="ProtNLM"/>
    </source>
</evidence>
<dbReference type="AlphaFoldDB" id="A0A923NK16"/>
<protein>
    <recommendedName>
        <fullName evidence="4">Lipoprotein</fullName>
    </recommendedName>
</protein>
<evidence type="ECO:0000313" key="2">
    <source>
        <dbReference type="EMBL" id="MBC6679929.1"/>
    </source>
</evidence>
<dbReference type="EMBL" id="JACRYT010000008">
    <property type="protein sequence ID" value="MBC6679929.1"/>
    <property type="molecule type" value="Genomic_DNA"/>
</dbReference>
<organism evidence="2 3">
    <name type="scientific">Zhenpiania hominis</name>
    <dbReference type="NCBI Taxonomy" id="2763644"/>
    <lineage>
        <taxon>Bacteria</taxon>
        <taxon>Bacillati</taxon>
        <taxon>Bacillota</taxon>
        <taxon>Clostridia</taxon>
        <taxon>Peptostreptococcales</taxon>
        <taxon>Anaerovoracaceae</taxon>
        <taxon>Zhenpiania</taxon>
    </lineage>
</organism>
<dbReference type="Proteomes" id="UP000602647">
    <property type="component" value="Unassembled WGS sequence"/>
</dbReference>
<proteinExistence type="predicted"/>
<sequence length="264" mass="29044">MSMRRKILCVLLVIMTALAVAACGGDNSQDSSQNAFEAFTEVQKNMEDVRDAEFKMAMDMTTDAAGEDDEVTMKMSGTGKEILKSKSDIEMEMNYNMTMPGLESGLKGTMYMQDQIVYMDMMGQKFKMDASNEIAAAMNMDTSQLLDISEDMISDITMSEDGSDTVYNIKMDGNKALDYLEKNAGNVQGMAGATEALKFNKMDVVVVAGEDGMVKTIDMDCAMSSGSGEEAMDVTYQISMEYLGINTDLKIDFPDFSDYQELTV</sequence>
<gene>
    <name evidence="2" type="ORF">H9L42_08815</name>
</gene>
<evidence type="ECO:0000256" key="1">
    <source>
        <dbReference type="SAM" id="SignalP"/>
    </source>
</evidence>
<dbReference type="Gene3D" id="2.50.20.20">
    <property type="match status" value="1"/>
</dbReference>
<dbReference type="RefSeq" id="WP_187303035.1">
    <property type="nucleotide sequence ID" value="NZ_JACRYT010000008.1"/>
</dbReference>
<comment type="caution">
    <text evidence="2">The sequence shown here is derived from an EMBL/GenBank/DDBJ whole genome shotgun (WGS) entry which is preliminary data.</text>
</comment>
<name>A0A923NK16_9FIRM</name>
<dbReference type="InterPro" id="IPR046720">
    <property type="entry name" value="DUF6612"/>
</dbReference>
<dbReference type="PROSITE" id="PS51257">
    <property type="entry name" value="PROKAR_LIPOPROTEIN"/>
    <property type="match status" value="1"/>
</dbReference>
<accession>A0A923NK16</accession>
<feature type="chain" id="PRO_5038431039" description="Lipoprotein" evidence="1">
    <location>
        <begin position="22"/>
        <end position="264"/>
    </location>
</feature>